<keyword evidence="2" id="KW-0472">Membrane</keyword>
<evidence type="ECO:0000313" key="4">
    <source>
        <dbReference type="EMBL" id="MCJ2183418.1"/>
    </source>
</evidence>
<evidence type="ECO:0000256" key="1">
    <source>
        <dbReference type="SAM" id="MobiDB-lite"/>
    </source>
</evidence>
<sequence>MTFLRSRVCVSLAALAAGALTVSPAMAQGWGGPPPPPHHHHHRYDRGPDGGDLLAGLLIVGGIAAIASAASSASKAKTEESASSSDSWDHDGYADDHAEASVSSGATPAYPGGPVEGEAGYPAPDGAEKASGSGGFGMAVDTCTGEIERSGSNRVDTVDKVNNFNGRIAVEGKLADGRGFACSIDGDGHVRSVAVDGHAMI</sequence>
<keyword evidence="2" id="KW-0812">Transmembrane</keyword>
<evidence type="ECO:0000313" key="5">
    <source>
        <dbReference type="Proteomes" id="UP001162881"/>
    </source>
</evidence>
<accession>A0ABT0BEC8</accession>
<proteinExistence type="predicted"/>
<evidence type="ECO:0000256" key="3">
    <source>
        <dbReference type="SAM" id="SignalP"/>
    </source>
</evidence>
<keyword evidence="5" id="KW-1185">Reference proteome</keyword>
<feature type="compositionally biased region" description="Basic and acidic residues" evidence="1">
    <location>
        <begin position="87"/>
        <end position="99"/>
    </location>
</feature>
<evidence type="ECO:0000256" key="2">
    <source>
        <dbReference type="SAM" id="Phobius"/>
    </source>
</evidence>
<name>A0ABT0BEC8_9SPHN</name>
<dbReference type="RefSeq" id="WP_244021207.1">
    <property type="nucleotide sequence ID" value="NZ_JALHLF010000045.1"/>
</dbReference>
<comment type="caution">
    <text evidence="4">The sequence shown here is derived from an EMBL/GenBank/DDBJ whole genome shotgun (WGS) entry which is preliminary data.</text>
</comment>
<keyword evidence="2" id="KW-1133">Transmembrane helix</keyword>
<organism evidence="4 5">
    <name type="scientific">Novosphingobium organovorum</name>
    <dbReference type="NCBI Taxonomy" id="2930092"/>
    <lineage>
        <taxon>Bacteria</taxon>
        <taxon>Pseudomonadati</taxon>
        <taxon>Pseudomonadota</taxon>
        <taxon>Alphaproteobacteria</taxon>
        <taxon>Sphingomonadales</taxon>
        <taxon>Sphingomonadaceae</taxon>
        <taxon>Novosphingobium</taxon>
    </lineage>
</organism>
<reference evidence="4" key="1">
    <citation type="submission" date="2022-03" db="EMBL/GenBank/DDBJ databases">
        <title>Identification of a novel bacterium isolated from mangrove sediments.</title>
        <authorList>
            <person name="Pan X."/>
        </authorList>
    </citation>
    <scope>NUCLEOTIDE SEQUENCE</scope>
    <source>
        <strain evidence="4">B1949</strain>
    </source>
</reference>
<feature type="transmembrane region" description="Helical" evidence="2">
    <location>
        <begin position="53"/>
        <end position="73"/>
    </location>
</feature>
<gene>
    <name evidence="4" type="ORF">MTR62_12065</name>
</gene>
<protein>
    <recommendedName>
        <fullName evidence="6">Secreted protein</fullName>
    </recommendedName>
</protein>
<feature type="compositionally biased region" description="Low complexity" evidence="1">
    <location>
        <begin position="72"/>
        <end position="85"/>
    </location>
</feature>
<feature type="region of interest" description="Disordered" evidence="1">
    <location>
        <begin position="72"/>
        <end position="134"/>
    </location>
</feature>
<dbReference type="Proteomes" id="UP001162881">
    <property type="component" value="Unassembled WGS sequence"/>
</dbReference>
<dbReference type="EMBL" id="JALHLF010000045">
    <property type="protein sequence ID" value="MCJ2183418.1"/>
    <property type="molecule type" value="Genomic_DNA"/>
</dbReference>
<evidence type="ECO:0008006" key="6">
    <source>
        <dbReference type="Google" id="ProtNLM"/>
    </source>
</evidence>
<keyword evidence="3" id="KW-0732">Signal</keyword>
<feature type="chain" id="PRO_5047096264" description="Secreted protein" evidence="3">
    <location>
        <begin position="28"/>
        <end position="201"/>
    </location>
</feature>
<feature type="region of interest" description="Disordered" evidence="1">
    <location>
        <begin position="27"/>
        <end position="48"/>
    </location>
</feature>
<feature type="signal peptide" evidence="3">
    <location>
        <begin position="1"/>
        <end position="27"/>
    </location>
</feature>